<dbReference type="OrthoDB" id="8680240at2"/>
<evidence type="ECO:0000313" key="6">
    <source>
        <dbReference type="Proteomes" id="UP000295764"/>
    </source>
</evidence>
<evidence type="ECO:0000259" key="4">
    <source>
        <dbReference type="PROSITE" id="PS50949"/>
    </source>
</evidence>
<accession>A0A4R6DJ25</accession>
<dbReference type="STRING" id="2035.RU06_15745"/>
<reference evidence="5 6" key="1">
    <citation type="submission" date="2019-03" db="EMBL/GenBank/DDBJ databases">
        <title>Genomic analyses of the natural microbiome of Caenorhabditis elegans.</title>
        <authorList>
            <person name="Samuel B."/>
        </authorList>
    </citation>
    <scope>NUCLEOTIDE SEQUENCE [LARGE SCALE GENOMIC DNA]</scope>
    <source>
        <strain evidence="5 6">JUb65</strain>
    </source>
</reference>
<dbReference type="SMART" id="SM00345">
    <property type="entry name" value="HTH_GNTR"/>
    <property type="match status" value="1"/>
</dbReference>
<name>A0A4R6DJ25_9MICO</name>
<comment type="caution">
    <text evidence="5">The sequence shown here is derived from an EMBL/GenBank/DDBJ whole genome shotgun (WGS) entry which is preliminary data.</text>
</comment>
<evidence type="ECO:0000256" key="3">
    <source>
        <dbReference type="ARBA" id="ARBA00023163"/>
    </source>
</evidence>
<dbReference type="EMBL" id="SNVW01000004">
    <property type="protein sequence ID" value="TDN44670.1"/>
    <property type="molecule type" value="Genomic_DNA"/>
</dbReference>
<dbReference type="PANTHER" id="PTHR43537:SF5">
    <property type="entry name" value="UXU OPERON TRANSCRIPTIONAL REGULATOR"/>
    <property type="match status" value="1"/>
</dbReference>
<dbReference type="PROSITE" id="PS50949">
    <property type="entry name" value="HTH_GNTR"/>
    <property type="match status" value="1"/>
</dbReference>
<dbReference type="SUPFAM" id="SSF46785">
    <property type="entry name" value="Winged helix' DNA-binding domain"/>
    <property type="match status" value="1"/>
</dbReference>
<dbReference type="PANTHER" id="PTHR43537">
    <property type="entry name" value="TRANSCRIPTIONAL REGULATOR, GNTR FAMILY"/>
    <property type="match status" value="1"/>
</dbReference>
<dbReference type="Proteomes" id="UP000295764">
    <property type="component" value="Unassembled WGS sequence"/>
</dbReference>
<keyword evidence="3" id="KW-0804">Transcription</keyword>
<dbReference type="SUPFAM" id="SSF48008">
    <property type="entry name" value="GntR ligand-binding domain-like"/>
    <property type="match status" value="1"/>
</dbReference>
<keyword evidence="2" id="KW-0238">DNA-binding</keyword>
<keyword evidence="1" id="KW-0805">Transcription regulation</keyword>
<evidence type="ECO:0000313" key="5">
    <source>
        <dbReference type="EMBL" id="TDN44670.1"/>
    </source>
</evidence>
<protein>
    <submittedName>
        <fullName evidence="5">GntR family transcriptional regulator</fullName>
    </submittedName>
</protein>
<dbReference type="GO" id="GO:0003700">
    <property type="term" value="F:DNA-binding transcription factor activity"/>
    <property type="evidence" value="ECO:0007669"/>
    <property type="project" value="InterPro"/>
</dbReference>
<dbReference type="Gene3D" id="1.20.120.530">
    <property type="entry name" value="GntR ligand-binding domain-like"/>
    <property type="match status" value="1"/>
</dbReference>
<dbReference type="Pfam" id="PF00392">
    <property type="entry name" value="GntR"/>
    <property type="match status" value="1"/>
</dbReference>
<feature type="domain" description="HTH gntR-type" evidence="4">
    <location>
        <begin position="11"/>
        <end position="78"/>
    </location>
</feature>
<dbReference type="InterPro" id="IPR011711">
    <property type="entry name" value="GntR_C"/>
</dbReference>
<dbReference type="GO" id="GO:0003677">
    <property type="term" value="F:DNA binding"/>
    <property type="evidence" value="ECO:0007669"/>
    <property type="project" value="UniProtKB-KW"/>
</dbReference>
<dbReference type="SMART" id="SM00895">
    <property type="entry name" value="FCD"/>
    <property type="match status" value="1"/>
</dbReference>
<organism evidence="5 6">
    <name type="scientific">Curtobacterium flaccumfaciens</name>
    <dbReference type="NCBI Taxonomy" id="2035"/>
    <lineage>
        <taxon>Bacteria</taxon>
        <taxon>Bacillati</taxon>
        <taxon>Actinomycetota</taxon>
        <taxon>Actinomycetes</taxon>
        <taxon>Micrococcales</taxon>
        <taxon>Microbacteriaceae</taxon>
        <taxon>Curtobacterium</taxon>
    </lineage>
</organism>
<gene>
    <name evidence="5" type="ORF">EDF64_10472</name>
</gene>
<dbReference type="Gene3D" id="1.10.10.10">
    <property type="entry name" value="Winged helix-like DNA-binding domain superfamily/Winged helix DNA-binding domain"/>
    <property type="match status" value="1"/>
</dbReference>
<dbReference type="InterPro" id="IPR036388">
    <property type="entry name" value="WH-like_DNA-bd_sf"/>
</dbReference>
<dbReference type="RefSeq" id="WP_133519371.1">
    <property type="nucleotide sequence ID" value="NZ_SNVW01000004.1"/>
</dbReference>
<sequence>MERGRTLHRGRTLSAATAAHLGRLVLDELSPGDKLPPERTLAEDLAVSRTTVREALQELERRRLVSRTPGRGTVVLPRSVEAAQVLGLIDGDRSERDPSETEHVSEFRALVEPQIAALAARRADESDLLQLEGVLASTHAGLSPAESLAQDVAFHVQVARASGNPLFVSLCELSSGWVEDVRAKSHSTSRGRRSSFEWHQRIHDAIRRHDEAAARQAMADHLTDVAHLVERTHHP</sequence>
<dbReference type="InterPro" id="IPR008920">
    <property type="entry name" value="TF_FadR/GntR_C"/>
</dbReference>
<dbReference type="InterPro" id="IPR036390">
    <property type="entry name" value="WH_DNA-bd_sf"/>
</dbReference>
<dbReference type="CDD" id="cd07377">
    <property type="entry name" value="WHTH_GntR"/>
    <property type="match status" value="1"/>
</dbReference>
<evidence type="ECO:0000256" key="1">
    <source>
        <dbReference type="ARBA" id="ARBA00023015"/>
    </source>
</evidence>
<dbReference type="PRINTS" id="PR00035">
    <property type="entry name" value="HTHGNTR"/>
</dbReference>
<evidence type="ECO:0000256" key="2">
    <source>
        <dbReference type="ARBA" id="ARBA00023125"/>
    </source>
</evidence>
<dbReference type="Pfam" id="PF07729">
    <property type="entry name" value="FCD"/>
    <property type="match status" value="1"/>
</dbReference>
<proteinExistence type="predicted"/>
<dbReference type="InterPro" id="IPR000524">
    <property type="entry name" value="Tscrpt_reg_HTH_GntR"/>
</dbReference>
<dbReference type="AlphaFoldDB" id="A0A4R6DJ25"/>